<evidence type="ECO:0000313" key="3">
    <source>
        <dbReference type="EMBL" id="MBB5841817.1"/>
    </source>
</evidence>
<dbReference type="CDD" id="cd05379">
    <property type="entry name" value="CAP_bacterial"/>
    <property type="match status" value="1"/>
</dbReference>
<dbReference type="InterPro" id="IPR035940">
    <property type="entry name" value="CAP_sf"/>
</dbReference>
<dbReference type="InterPro" id="IPR008613">
    <property type="entry name" value="Excalibur_Ca-bd_domain"/>
</dbReference>
<gene>
    <name evidence="3" type="ORF">HD599_000140</name>
</gene>
<dbReference type="Gene3D" id="3.40.33.10">
    <property type="entry name" value="CAP"/>
    <property type="match status" value="1"/>
</dbReference>
<accession>A0A841AEZ9</accession>
<feature type="signal peptide" evidence="1">
    <location>
        <begin position="1"/>
        <end position="38"/>
    </location>
</feature>
<comment type="caution">
    <text evidence="3">The sequence shown here is derived from an EMBL/GenBank/DDBJ whole genome shotgun (WGS) entry which is preliminary data.</text>
</comment>
<dbReference type="Pfam" id="PF00188">
    <property type="entry name" value="CAP"/>
    <property type="match status" value="1"/>
</dbReference>
<evidence type="ECO:0000256" key="1">
    <source>
        <dbReference type="SAM" id="SignalP"/>
    </source>
</evidence>
<name>A0A841AEZ9_9MICO</name>
<feature type="domain" description="Excalibur calcium-binding" evidence="2">
    <location>
        <begin position="342"/>
        <end position="401"/>
    </location>
</feature>
<dbReference type="EMBL" id="JACHMJ010000001">
    <property type="protein sequence ID" value="MBB5841817.1"/>
    <property type="molecule type" value="Genomic_DNA"/>
</dbReference>
<dbReference type="RefSeq" id="WP_184232710.1">
    <property type="nucleotide sequence ID" value="NZ_JACHMJ010000001.1"/>
</dbReference>
<dbReference type="Gene3D" id="2.60.40.2700">
    <property type="match status" value="2"/>
</dbReference>
<protein>
    <recommendedName>
        <fullName evidence="2">Excalibur calcium-binding domain-containing protein</fullName>
    </recommendedName>
</protein>
<evidence type="ECO:0000313" key="4">
    <source>
        <dbReference type="Proteomes" id="UP000536685"/>
    </source>
</evidence>
<dbReference type="PANTHER" id="PTHR31157:SF1">
    <property type="entry name" value="SCP DOMAIN-CONTAINING PROTEIN"/>
    <property type="match status" value="1"/>
</dbReference>
<dbReference type="PANTHER" id="PTHR31157">
    <property type="entry name" value="SCP DOMAIN-CONTAINING PROTEIN"/>
    <property type="match status" value="1"/>
</dbReference>
<dbReference type="SUPFAM" id="SSF55797">
    <property type="entry name" value="PR-1-like"/>
    <property type="match status" value="1"/>
</dbReference>
<proteinExistence type="predicted"/>
<dbReference type="Proteomes" id="UP000536685">
    <property type="component" value="Unassembled WGS sequence"/>
</dbReference>
<dbReference type="Pfam" id="PF05901">
    <property type="entry name" value="Excalibur"/>
    <property type="match status" value="1"/>
</dbReference>
<dbReference type="InterPro" id="IPR014044">
    <property type="entry name" value="CAP_dom"/>
</dbReference>
<organism evidence="3 4">
    <name type="scientific">Conyzicola lurida</name>
    <dbReference type="NCBI Taxonomy" id="1172621"/>
    <lineage>
        <taxon>Bacteria</taxon>
        <taxon>Bacillati</taxon>
        <taxon>Actinomycetota</taxon>
        <taxon>Actinomycetes</taxon>
        <taxon>Micrococcales</taxon>
        <taxon>Microbacteriaceae</taxon>
        <taxon>Conyzicola</taxon>
    </lineage>
</organism>
<evidence type="ECO:0000259" key="2">
    <source>
        <dbReference type="SMART" id="SM00894"/>
    </source>
</evidence>
<reference evidence="3 4" key="1">
    <citation type="submission" date="2020-08" db="EMBL/GenBank/DDBJ databases">
        <title>Sequencing the genomes of 1000 actinobacteria strains.</title>
        <authorList>
            <person name="Klenk H.-P."/>
        </authorList>
    </citation>
    <scope>NUCLEOTIDE SEQUENCE [LARGE SCALE GENOMIC DNA]</scope>
    <source>
        <strain evidence="3 4">DSM 105784</strain>
    </source>
</reference>
<dbReference type="SMART" id="SM00894">
    <property type="entry name" value="Excalibur"/>
    <property type="match status" value="1"/>
</dbReference>
<keyword evidence="1" id="KW-0732">Signal</keyword>
<sequence>MNTVTRAPRARMRATAMMLFALLVGALLVPVAAGPASAAASDIETILAATNKARVNAGLKPLVHNTAMDAVSQAWAKQMSAAHKMYHNPSYSKQIPAGWTMAAENVAWNYSSSSVVAAWLNSPGHRKNIMSTATDIGIGYYKDAGGDIWLVQNFARYATPTAPIAAAVPKISGVATVGATLTANAGAWTPAPTFSYQWKRGTTVIAGAKSKTYVPTAADIGSRISVTVTGSKTGYAPASRASAATSIVTGTFTTAGIPAISGTAKVGNVLKVSLGTWKPALASASYQWRANGAAIAGATKSTYTVTPITVDKVITVAVTGSRPNYVSMAKASGTTKAVTGLVYKNCDALNAAYPHGVAKVGTRFDRVSGVNKAFKGTPFFSNSLYALNPNRDADKDGIACEK</sequence>
<feature type="chain" id="PRO_5033059200" description="Excalibur calcium-binding domain-containing protein" evidence="1">
    <location>
        <begin position="39"/>
        <end position="402"/>
    </location>
</feature>
<dbReference type="AlphaFoldDB" id="A0A841AEZ9"/>
<keyword evidence="4" id="KW-1185">Reference proteome</keyword>